<accession>A0AAV7P835</accession>
<gene>
    <name evidence="1" type="ORF">NDU88_001218</name>
</gene>
<evidence type="ECO:0000313" key="1">
    <source>
        <dbReference type="EMBL" id="KAJ1122733.1"/>
    </source>
</evidence>
<dbReference type="AlphaFoldDB" id="A0AAV7P835"/>
<evidence type="ECO:0000313" key="2">
    <source>
        <dbReference type="Proteomes" id="UP001066276"/>
    </source>
</evidence>
<reference evidence="1" key="1">
    <citation type="journal article" date="2022" name="bioRxiv">
        <title>Sequencing and chromosome-scale assembly of the giantPleurodeles waltlgenome.</title>
        <authorList>
            <person name="Brown T."/>
            <person name="Elewa A."/>
            <person name="Iarovenko S."/>
            <person name="Subramanian E."/>
            <person name="Araus A.J."/>
            <person name="Petzold A."/>
            <person name="Susuki M."/>
            <person name="Suzuki K.-i.T."/>
            <person name="Hayashi T."/>
            <person name="Toyoda A."/>
            <person name="Oliveira C."/>
            <person name="Osipova E."/>
            <person name="Leigh N.D."/>
            <person name="Simon A."/>
            <person name="Yun M.H."/>
        </authorList>
    </citation>
    <scope>NUCLEOTIDE SEQUENCE</scope>
    <source>
        <strain evidence="1">20211129_DDA</strain>
        <tissue evidence="1">Liver</tissue>
    </source>
</reference>
<comment type="caution">
    <text evidence="1">The sequence shown here is derived from an EMBL/GenBank/DDBJ whole genome shotgun (WGS) entry which is preliminary data.</text>
</comment>
<sequence>MTIIRFCVSPCDKVACSRECTRLSPNPKVRATVTRRRGAPCITVIRAASLHFLRASLFNGALRLALPCRRSVCRARRHIIILLTVGNAWSLEAASAKDRAGAAAGSARLTFMEAPGGRVRRESQPQGVREVRGVGLRAQTQPQELRPVRGMDFGAQHRKVVDLGTHLESLNLDRLGERA</sequence>
<dbReference type="EMBL" id="JANPWB010000011">
    <property type="protein sequence ID" value="KAJ1122733.1"/>
    <property type="molecule type" value="Genomic_DNA"/>
</dbReference>
<name>A0AAV7P835_PLEWA</name>
<organism evidence="1 2">
    <name type="scientific">Pleurodeles waltl</name>
    <name type="common">Iberian ribbed newt</name>
    <dbReference type="NCBI Taxonomy" id="8319"/>
    <lineage>
        <taxon>Eukaryota</taxon>
        <taxon>Metazoa</taxon>
        <taxon>Chordata</taxon>
        <taxon>Craniata</taxon>
        <taxon>Vertebrata</taxon>
        <taxon>Euteleostomi</taxon>
        <taxon>Amphibia</taxon>
        <taxon>Batrachia</taxon>
        <taxon>Caudata</taxon>
        <taxon>Salamandroidea</taxon>
        <taxon>Salamandridae</taxon>
        <taxon>Pleurodelinae</taxon>
        <taxon>Pleurodeles</taxon>
    </lineage>
</organism>
<keyword evidence="2" id="KW-1185">Reference proteome</keyword>
<protein>
    <submittedName>
        <fullName evidence="1">Uncharacterized protein</fullName>
    </submittedName>
</protein>
<dbReference type="Proteomes" id="UP001066276">
    <property type="component" value="Chromosome 7"/>
</dbReference>
<proteinExistence type="predicted"/>